<dbReference type="AlphaFoldDB" id="N1ML79"/>
<proteinExistence type="predicted"/>
<reference evidence="3" key="2">
    <citation type="submission" date="2013-04" db="EMBL/GenBank/DDBJ databases">
        <title>Bisphenol A degrading Sphingobium sp. strain BiD32.</title>
        <authorList>
            <person name="Nielsen J.L."/>
            <person name="Zhou N.A."/>
            <person name="Kjeldal H."/>
        </authorList>
    </citation>
    <scope>NUCLEOTIDE SEQUENCE [LARGE SCALE GENOMIC DNA]</scope>
    <source>
        <strain evidence="3">BiD32</strain>
    </source>
</reference>
<dbReference type="EMBL" id="CAVK010000115">
    <property type="protein sequence ID" value="CCW18000.1"/>
    <property type="molecule type" value="Genomic_DNA"/>
</dbReference>
<name>N1ML79_9SPHN</name>
<evidence type="ECO:0000313" key="3">
    <source>
        <dbReference type="Proteomes" id="UP000013201"/>
    </source>
</evidence>
<keyword evidence="3" id="KW-1185">Reference proteome</keyword>
<organism evidence="2 3">
    <name type="scientific">Sphingobium indicum BiD32</name>
    <dbReference type="NCBI Taxonomy" id="1301087"/>
    <lineage>
        <taxon>Bacteria</taxon>
        <taxon>Pseudomonadati</taxon>
        <taxon>Pseudomonadota</taxon>
        <taxon>Alphaproteobacteria</taxon>
        <taxon>Sphingomonadales</taxon>
        <taxon>Sphingomonadaceae</taxon>
        <taxon>Sphingobium</taxon>
    </lineage>
</organism>
<reference evidence="2 3" key="1">
    <citation type="submission" date="2013-03" db="EMBL/GenBank/DDBJ databases">
        <authorList>
            <person name="Le V."/>
        </authorList>
    </citation>
    <scope>NUCLEOTIDE SEQUENCE [LARGE SCALE GENOMIC DNA]</scope>
    <source>
        <strain evidence="2 3">BiD32</strain>
    </source>
</reference>
<evidence type="ECO:0000313" key="2">
    <source>
        <dbReference type="EMBL" id="CCW18000.1"/>
    </source>
</evidence>
<evidence type="ECO:0000256" key="1">
    <source>
        <dbReference type="SAM" id="MobiDB-lite"/>
    </source>
</evidence>
<protein>
    <submittedName>
        <fullName evidence="2">Uncharacterized protein</fullName>
    </submittedName>
</protein>
<gene>
    <name evidence="2" type="ORF">EBBID32_23500</name>
</gene>
<feature type="region of interest" description="Disordered" evidence="1">
    <location>
        <begin position="1"/>
        <end position="22"/>
    </location>
</feature>
<dbReference type="Proteomes" id="UP000013201">
    <property type="component" value="Unassembled WGS sequence"/>
</dbReference>
<accession>N1ML79</accession>
<dbReference type="RefSeq" id="WP_006957078.1">
    <property type="nucleotide sequence ID" value="NZ_CAVK010000115.1"/>
</dbReference>
<sequence>MIRHKKGGEPAKPTLPDIDDGSASVNLQEIHEAVAKARAHAAQWLAYRENMAQFVAEYEALTPTLSPSTGSILAAPMPSEKK</sequence>
<comment type="caution">
    <text evidence="2">The sequence shown here is derived from an EMBL/GenBank/DDBJ whole genome shotgun (WGS) entry which is preliminary data.</text>
</comment>